<feature type="domain" description="TATA-binding protein interacting (TIP20)" evidence="1">
    <location>
        <begin position="556"/>
        <end position="652"/>
    </location>
</feature>
<keyword evidence="3" id="KW-1185">Reference proteome</keyword>
<comment type="caution">
    <text evidence="2">The sequence shown here is derived from an EMBL/GenBank/DDBJ whole genome shotgun (WGS) entry which is preliminary data.</text>
</comment>
<evidence type="ECO:0000313" key="2">
    <source>
        <dbReference type="EMBL" id="KAL3230174.1"/>
    </source>
</evidence>
<evidence type="ECO:0000313" key="3">
    <source>
        <dbReference type="Proteomes" id="UP001623330"/>
    </source>
</evidence>
<dbReference type="Proteomes" id="UP001623330">
    <property type="component" value="Unassembled WGS sequence"/>
</dbReference>
<dbReference type="InterPro" id="IPR013932">
    <property type="entry name" value="TATA-bd_TIP120"/>
</dbReference>
<dbReference type="Pfam" id="PF08623">
    <property type="entry name" value="TIP120"/>
    <property type="match status" value="1"/>
</dbReference>
<sequence length="690" mass="80176">MNVLEVIKQYKGTSDNDIKYMALKQPVQIKNIQLDFNRLMLEIYLPELVTGDDPELKQLICFEILPKLTLSLFSEQIEESVTPDLMWAYIERFVFNRIIDKMTECDEEALETLLQALRNIVFLLHEKDITVFTVTKNKLVFDDHYKTEYQADEIYKLANCMKIEYMKMNSVAGLQGYQEILQKLIEISFDGRVRPLDIRILRVCAEVTKDFETFNKSTGNLFYCLIERARLFEVGDNFDLFNLNNLAVMSKIWYKFQTKAEQILSTKATELKSETEPKKVDKIIRIINNMKAYMFQTTIINNNSPLIDTKFSLELSMTLIQALSNTLSDMEKKNKITKPSNVNNFIIPQEKQIDINIEDVDQQAYLEELDADLSSNYDEDLSFTVDFEDDENSSSVLMIDEMHLSEINEYKTVCYSIVSNSLDFFYSLFEAGGKAVYHAGEELDSLRSSLVYLKGVADRLNSDLRIDSLFMEFFEKVDNNGNLKHQDYDLLQMIDIQKFILGDNHEKKDQILYTIRELLKKDDNSLKDLQSIIEIIDILVGLRSQHVDAYLYLDKDDQNQIARALLPHLKTNKTFVYTIKVGNISKKVDEGATFRTMVYTTISRLEITDHLVVCALIEFLLRYGIKDKQDIIKQIAQSTLKRLLNENYEQIQALELQWYSQIVLPLMTDSSLPVNDFFVSFPPIIQVNTI</sequence>
<accession>A0ABR4NQ45</accession>
<dbReference type="InterPro" id="IPR011989">
    <property type="entry name" value="ARM-like"/>
</dbReference>
<evidence type="ECO:0000259" key="1">
    <source>
        <dbReference type="Pfam" id="PF08623"/>
    </source>
</evidence>
<protein>
    <recommendedName>
        <fullName evidence="1">TATA-binding protein interacting (TIP20) domain-containing protein</fullName>
    </recommendedName>
</protein>
<organism evidence="2 3">
    <name type="scientific">Nakaseomyces bracarensis</name>
    <dbReference type="NCBI Taxonomy" id="273131"/>
    <lineage>
        <taxon>Eukaryota</taxon>
        <taxon>Fungi</taxon>
        <taxon>Dikarya</taxon>
        <taxon>Ascomycota</taxon>
        <taxon>Saccharomycotina</taxon>
        <taxon>Saccharomycetes</taxon>
        <taxon>Saccharomycetales</taxon>
        <taxon>Saccharomycetaceae</taxon>
        <taxon>Nakaseomyces</taxon>
    </lineage>
</organism>
<reference evidence="2 3" key="1">
    <citation type="submission" date="2024-05" db="EMBL/GenBank/DDBJ databases">
        <title>Long read based assembly of the Candida bracarensis genome reveals expanded adhesin content.</title>
        <authorList>
            <person name="Marcet-Houben M."/>
            <person name="Ksiezopolska E."/>
            <person name="Gabaldon T."/>
        </authorList>
    </citation>
    <scope>NUCLEOTIDE SEQUENCE [LARGE SCALE GENOMIC DNA]</scope>
    <source>
        <strain evidence="2 3">CBM6</strain>
    </source>
</reference>
<dbReference type="Gene3D" id="1.25.10.10">
    <property type="entry name" value="Leucine-rich Repeat Variant"/>
    <property type="match status" value="1"/>
</dbReference>
<gene>
    <name evidence="2" type="ORF">RNJ44_01537</name>
</gene>
<dbReference type="EMBL" id="JBEVYD010000010">
    <property type="protein sequence ID" value="KAL3230174.1"/>
    <property type="molecule type" value="Genomic_DNA"/>
</dbReference>
<name>A0ABR4NQ45_9SACH</name>
<proteinExistence type="predicted"/>